<dbReference type="OrthoDB" id="1494661at2"/>
<dbReference type="EMBL" id="QNRQ01000003">
    <property type="protein sequence ID" value="RBP40871.1"/>
    <property type="molecule type" value="Genomic_DNA"/>
</dbReference>
<dbReference type="Pfam" id="PF03886">
    <property type="entry name" value="ABC_trans_aux"/>
    <property type="match status" value="1"/>
</dbReference>
<feature type="signal peptide" evidence="1">
    <location>
        <begin position="1"/>
        <end position="20"/>
    </location>
</feature>
<evidence type="ECO:0000313" key="4">
    <source>
        <dbReference type="Proteomes" id="UP000253628"/>
    </source>
</evidence>
<dbReference type="InterPro" id="IPR005586">
    <property type="entry name" value="ABC_trans_aux"/>
</dbReference>
<sequence>MNICKLFFGLIAVAGLAGCAAPPASQYYTLMPASKAATPQTLHNGKYAIRVLPVSVPEQVDRPQIVLGTPNSAEVTLLNGSLWASPLSDEIRQALSSELSAQLGVLSIPAGPVPDKLALWRIGVTVQRFDSLYGRHALLDASWRLEQQGREDGSLKLCRTVLQVPVAEGVVPMVEGQRLAVQYLAATIAAQLSEKKLDVPAGRIIINGCA</sequence>
<accession>A0A366HEJ5</accession>
<organism evidence="3 4">
    <name type="scientific">Eoetvoesiella caeni</name>
    <dbReference type="NCBI Taxonomy" id="645616"/>
    <lineage>
        <taxon>Bacteria</taxon>
        <taxon>Pseudomonadati</taxon>
        <taxon>Pseudomonadota</taxon>
        <taxon>Betaproteobacteria</taxon>
        <taxon>Burkholderiales</taxon>
        <taxon>Alcaligenaceae</taxon>
        <taxon>Eoetvoesiella</taxon>
    </lineage>
</organism>
<comment type="caution">
    <text evidence="3">The sequence shown here is derived from an EMBL/GenBank/DDBJ whole genome shotgun (WGS) entry which is preliminary data.</text>
</comment>
<feature type="chain" id="PRO_5016949960" description="ABC-type transport auxiliary lipoprotein component domain-containing protein" evidence="1">
    <location>
        <begin position="21"/>
        <end position="210"/>
    </location>
</feature>
<dbReference type="PROSITE" id="PS51257">
    <property type="entry name" value="PROKAR_LIPOPROTEIN"/>
    <property type="match status" value="1"/>
</dbReference>
<dbReference type="AlphaFoldDB" id="A0A366HEJ5"/>
<dbReference type="SUPFAM" id="SSF159594">
    <property type="entry name" value="XCC0632-like"/>
    <property type="match status" value="1"/>
</dbReference>
<gene>
    <name evidence="3" type="ORF">DFR37_103213</name>
</gene>
<dbReference type="RefSeq" id="WP_113932635.1">
    <property type="nucleotide sequence ID" value="NZ_JACCEU010000004.1"/>
</dbReference>
<evidence type="ECO:0000256" key="1">
    <source>
        <dbReference type="SAM" id="SignalP"/>
    </source>
</evidence>
<reference evidence="3 4" key="1">
    <citation type="submission" date="2018-06" db="EMBL/GenBank/DDBJ databases">
        <title>Genomic Encyclopedia of Type Strains, Phase IV (KMG-IV): sequencing the most valuable type-strain genomes for metagenomic binning, comparative biology and taxonomic classification.</title>
        <authorList>
            <person name="Goeker M."/>
        </authorList>
    </citation>
    <scope>NUCLEOTIDE SEQUENCE [LARGE SCALE GENOMIC DNA]</scope>
    <source>
        <strain evidence="3 4">DSM 25520</strain>
    </source>
</reference>
<keyword evidence="1" id="KW-0732">Signal</keyword>
<proteinExistence type="predicted"/>
<protein>
    <recommendedName>
        <fullName evidence="2">ABC-type transport auxiliary lipoprotein component domain-containing protein</fullName>
    </recommendedName>
</protein>
<feature type="domain" description="ABC-type transport auxiliary lipoprotein component" evidence="2">
    <location>
        <begin position="28"/>
        <end position="189"/>
    </location>
</feature>
<evidence type="ECO:0000313" key="3">
    <source>
        <dbReference type="EMBL" id="RBP40871.1"/>
    </source>
</evidence>
<keyword evidence="4" id="KW-1185">Reference proteome</keyword>
<name>A0A366HEJ5_9BURK</name>
<evidence type="ECO:0000259" key="2">
    <source>
        <dbReference type="Pfam" id="PF03886"/>
    </source>
</evidence>
<dbReference type="Gene3D" id="3.40.50.10610">
    <property type="entry name" value="ABC-type transport auxiliary lipoprotein component"/>
    <property type="match status" value="1"/>
</dbReference>
<dbReference type="Proteomes" id="UP000253628">
    <property type="component" value="Unassembled WGS sequence"/>
</dbReference>